<dbReference type="AlphaFoldDB" id="A0A9N9ULY0"/>
<evidence type="ECO:0000256" key="1">
    <source>
        <dbReference type="SAM" id="MobiDB-lite"/>
    </source>
</evidence>
<organism evidence="2 3">
    <name type="scientific">Clonostachys byssicola</name>
    <dbReference type="NCBI Taxonomy" id="160290"/>
    <lineage>
        <taxon>Eukaryota</taxon>
        <taxon>Fungi</taxon>
        <taxon>Dikarya</taxon>
        <taxon>Ascomycota</taxon>
        <taxon>Pezizomycotina</taxon>
        <taxon>Sordariomycetes</taxon>
        <taxon>Hypocreomycetidae</taxon>
        <taxon>Hypocreales</taxon>
        <taxon>Bionectriaceae</taxon>
        <taxon>Clonostachys</taxon>
    </lineage>
</organism>
<proteinExistence type="predicted"/>
<sequence>MLIACGALEQPSLNKTLPVSPQEESTEGVGALSVDDPRSQPQTDHEDGFFQGSLQDTGRVEMAEMADVEGVGEDDLLGTASKSAASAGFDTSELREFLLKHDAQFIPGRSMIRRIYIVRYVFWEMVSVTPAHQSRQTTKSATSFPNTACLNHPNLRACLSGVW</sequence>
<evidence type="ECO:0000313" key="3">
    <source>
        <dbReference type="Proteomes" id="UP000754883"/>
    </source>
</evidence>
<reference evidence="2" key="1">
    <citation type="submission" date="2021-10" db="EMBL/GenBank/DDBJ databases">
        <authorList>
            <person name="Piombo E."/>
        </authorList>
    </citation>
    <scope>NUCLEOTIDE SEQUENCE</scope>
</reference>
<keyword evidence="3" id="KW-1185">Reference proteome</keyword>
<feature type="compositionally biased region" description="Polar residues" evidence="1">
    <location>
        <begin position="13"/>
        <end position="23"/>
    </location>
</feature>
<accession>A0A9N9ULY0</accession>
<gene>
    <name evidence="2" type="ORF">CBYS24578_00007072</name>
</gene>
<comment type="caution">
    <text evidence="2">The sequence shown here is derived from an EMBL/GenBank/DDBJ whole genome shotgun (WGS) entry which is preliminary data.</text>
</comment>
<feature type="compositionally biased region" description="Basic and acidic residues" evidence="1">
    <location>
        <begin position="35"/>
        <end position="48"/>
    </location>
</feature>
<evidence type="ECO:0000313" key="2">
    <source>
        <dbReference type="EMBL" id="CAG9990830.1"/>
    </source>
</evidence>
<dbReference type="Proteomes" id="UP000754883">
    <property type="component" value="Unassembled WGS sequence"/>
</dbReference>
<dbReference type="EMBL" id="CABFNO020001476">
    <property type="protein sequence ID" value="CAG9990830.1"/>
    <property type="molecule type" value="Genomic_DNA"/>
</dbReference>
<name>A0A9N9ULY0_9HYPO</name>
<feature type="region of interest" description="Disordered" evidence="1">
    <location>
        <begin position="13"/>
        <end position="49"/>
    </location>
</feature>
<protein>
    <submittedName>
        <fullName evidence="2">Uncharacterized protein</fullName>
    </submittedName>
</protein>